<dbReference type="CDD" id="cd07989">
    <property type="entry name" value="LPLAT_AGPAT-like"/>
    <property type="match status" value="1"/>
</dbReference>
<dbReference type="PANTHER" id="PTHR10434:SF11">
    <property type="entry name" value="1-ACYL-SN-GLYCEROL-3-PHOSPHATE ACYLTRANSFERASE"/>
    <property type="match status" value="1"/>
</dbReference>
<evidence type="ECO:0000256" key="2">
    <source>
        <dbReference type="ARBA" id="ARBA00023315"/>
    </source>
</evidence>
<dbReference type="PANTHER" id="PTHR10434">
    <property type="entry name" value="1-ACYL-SN-GLYCEROL-3-PHOSPHATE ACYLTRANSFERASE"/>
    <property type="match status" value="1"/>
</dbReference>
<reference evidence="4" key="1">
    <citation type="submission" date="2018-05" db="EMBL/GenBank/DDBJ databases">
        <authorList>
            <person name="Lanie J.A."/>
            <person name="Ng W.-L."/>
            <person name="Kazmierczak K.M."/>
            <person name="Andrzejewski T.M."/>
            <person name="Davidsen T.M."/>
            <person name="Wayne K.J."/>
            <person name="Tettelin H."/>
            <person name="Glass J.I."/>
            <person name="Rusch D."/>
            <person name="Podicherti R."/>
            <person name="Tsui H.-C.T."/>
            <person name="Winkler M.E."/>
        </authorList>
    </citation>
    <scope>NUCLEOTIDE SEQUENCE</scope>
</reference>
<accession>A0A382J5I4</accession>
<dbReference type="AlphaFoldDB" id="A0A382J5I4"/>
<evidence type="ECO:0000313" key="4">
    <source>
        <dbReference type="EMBL" id="SVC07394.1"/>
    </source>
</evidence>
<organism evidence="4">
    <name type="scientific">marine metagenome</name>
    <dbReference type="NCBI Taxonomy" id="408172"/>
    <lineage>
        <taxon>unclassified sequences</taxon>
        <taxon>metagenomes</taxon>
        <taxon>ecological metagenomes</taxon>
    </lineage>
</organism>
<gene>
    <name evidence="4" type="ORF">METZ01_LOCUS260248</name>
</gene>
<evidence type="ECO:0000256" key="1">
    <source>
        <dbReference type="ARBA" id="ARBA00022679"/>
    </source>
</evidence>
<dbReference type="Pfam" id="PF01553">
    <property type="entry name" value="Acyltransferase"/>
    <property type="match status" value="1"/>
</dbReference>
<keyword evidence="2" id="KW-0012">Acyltransferase</keyword>
<evidence type="ECO:0000259" key="3">
    <source>
        <dbReference type="SMART" id="SM00563"/>
    </source>
</evidence>
<feature type="non-terminal residue" evidence="4">
    <location>
        <position position="154"/>
    </location>
</feature>
<dbReference type="GO" id="GO:0003841">
    <property type="term" value="F:1-acylglycerol-3-phosphate O-acyltransferase activity"/>
    <property type="evidence" value="ECO:0007669"/>
    <property type="project" value="TreeGrafter"/>
</dbReference>
<dbReference type="EMBL" id="UINC01072036">
    <property type="protein sequence ID" value="SVC07394.1"/>
    <property type="molecule type" value="Genomic_DNA"/>
</dbReference>
<proteinExistence type="predicted"/>
<dbReference type="SUPFAM" id="SSF69593">
    <property type="entry name" value="Glycerol-3-phosphate (1)-acyltransferase"/>
    <property type="match status" value="1"/>
</dbReference>
<dbReference type="InterPro" id="IPR002123">
    <property type="entry name" value="Plipid/glycerol_acylTrfase"/>
</dbReference>
<keyword evidence="1" id="KW-0808">Transferase</keyword>
<sequence>MLNLNKICNFIQLKSLNTFADFHIKGINNIPIHGPLIFVANHQAYVDPSLISVISPRKVNFVAKSEVFKFLPVAILLKSYGAHPIKRNRLDLNFFRWAIKILNNGEALCLFPEGTRSEGVLKRGLPGIVHLAVRTGVNIIPIGIEGTNKNQGAS</sequence>
<dbReference type="GO" id="GO:0006654">
    <property type="term" value="P:phosphatidic acid biosynthetic process"/>
    <property type="evidence" value="ECO:0007669"/>
    <property type="project" value="TreeGrafter"/>
</dbReference>
<name>A0A382J5I4_9ZZZZ</name>
<dbReference type="SMART" id="SM00563">
    <property type="entry name" value="PlsC"/>
    <property type="match status" value="1"/>
</dbReference>
<protein>
    <recommendedName>
        <fullName evidence="3">Phospholipid/glycerol acyltransferase domain-containing protein</fullName>
    </recommendedName>
</protein>
<feature type="domain" description="Phospholipid/glycerol acyltransferase" evidence="3">
    <location>
        <begin position="36"/>
        <end position="147"/>
    </location>
</feature>